<dbReference type="InterPro" id="IPR022893">
    <property type="entry name" value="Shikimate_DH_fam"/>
</dbReference>
<keyword evidence="12" id="KW-1185">Reference proteome</keyword>
<dbReference type="SUPFAM" id="SSF51735">
    <property type="entry name" value="NAD(P)-binding Rossmann-fold domains"/>
    <property type="match status" value="1"/>
</dbReference>
<dbReference type="Proteomes" id="UP000217561">
    <property type="component" value="Unassembled WGS sequence"/>
</dbReference>
<feature type="binding site" evidence="8">
    <location>
        <begin position="150"/>
        <end position="155"/>
    </location>
    <ligand>
        <name>NADP(+)</name>
        <dbReference type="ChEBI" id="CHEBI:58349"/>
    </ligand>
</feature>
<dbReference type="InterPro" id="IPR013708">
    <property type="entry name" value="Shikimate_DH-bd_N"/>
</dbReference>
<dbReference type="EMBL" id="NSGH01000002">
    <property type="protein sequence ID" value="PBB06828.1"/>
    <property type="molecule type" value="Genomic_DNA"/>
</dbReference>
<comment type="subunit">
    <text evidence="8">Homodimer.</text>
</comment>
<feature type="binding site" evidence="8">
    <location>
        <position position="218"/>
    </location>
    <ligand>
        <name>NADP(+)</name>
        <dbReference type="ChEBI" id="CHEBI:58349"/>
    </ligand>
</feature>
<feature type="domain" description="Quinate/shikimate 5-dehydrogenase/glutamyl-tRNA reductase" evidence="9">
    <location>
        <begin position="119"/>
        <end position="192"/>
    </location>
</feature>
<organism evidence="11 12">
    <name type="scientific">Salimicrobium humidisoli</name>
    <dbReference type="NCBI Taxonomy" id="2029857"/>
    <lineage>
        <taxon>Bacteria</taxon>
        <taxon>Bacillati</taxon>
        <taxon>Bacillota</taxon>
        <taxon>Bacilli</taxon>
        <taxon>Bacillales</taxon>
        <taxon>Bacillaceae</taxon>
        <taxon>Salimicrobium</taxon>
    </lineage>
</organism>
<dbReference type="InterPro" id="IPR046346">
    <property type="entry name" value="Aminoacid_DH-like_N_sf"/>
</dbReference>
<evidence type="ECO:0000256" key="4">
    <source>
        <dbReference type="ARBA" id="ARBA00022857"/>
    </source>
</evidence>
<reference evidence="11 12" key="1">
    <citation type="submission" date="2017-08" db="EMBL/GenBank/DDBJ databases">
        <title>Salimicrobium alkalisoli sp. nov., isolated from saline alkaline soil.</title>
        <authorList>
            <person name="Zhang G."/>
            <person name="Xiong Q."/>
        </authorList>
    </citation>
    <scope>NUCLEOTIDE SEQUENCE [LARGE SCALE GENOMIC DNA]</scope>
    <source>
        <strain evidence="11 12">WN024</strain>
    </source>
</reference>
<keyword evidence="3 8" id="KW-0028">Amino-acid biosynthesis</keyword>
<accession>A0ABX4HUQ4</accession>
<evidence type="ECO:0000256" key="6">
    <source>
        <dbReference type="ARBA" id="ARBA00023141"/>
    </source>
</evidence>
<feature type="binding site" evidence="8">
    <location>
        <begin position="14"/>
        <end position="16"/>
    </location>
    <ligand>
        <name>shikimate</name>
        <dbReference type="ChEBI" id="CHEBI:36208"/>
    </ligand>
</feature>
<dbReference type="SUPFAM" id="SSF53223">
    <property type="entry name" value="Aminoacid dehydrogenase-like, N-terminal domain"/>
    <property type="match status" value="1"/>
</dbReference>
<feature type="active site" description="Proton acceptor" evidence="8">
    <location>
        <position position="65"/>
    </location>
</feature>
<dbReference type="InterPro" id="IPR011342">
    <property type="entry name" value="Shikimate_DH"/>
</dbReference>
<comment type="caution">
    <text evidence="11">The sequence shown here is derived from an EMBL/GenBank/DDBJ whole genome shotgun (WGS) entry which is preliminary data.</text>
</comment>
<dbReference type="PANTHER" id="PTHR21089:SF1">
    <property type="entry name" value="BIFUNCTIONAL 3-DEHYDROQUINATE DEHYDRATASE_SHIKIMATE DEHYDROGENASE, CHLOROPLASTIC"/>
    <property type="match status" value="1"/>
</dbReference>
<feature type="binding site" evidence="8">
    <location>
        <position position="248"/>
    </location>
    <ligand>
        <name>shikimate</name>
        <dbReference type="ChEBI" id="CHEBI:36208"/>
    </ligand>
</feature>
<feature type="binding site" evidence="8">
    <location>
        <position position="86"/>
    </location>
    <ligand>
        <name>shikimate</name>
        <dbReference type="ChEBI" id="CHEBI:36208"/>
    </ligand>
</feature>
<feature type="binding site" evidence="8">
    <location>
        <position position="101"/>
    </location>
    <ligand>
        <name>shikimate</name>
        <dbReference type="ChEBI" id="CHEBI:36208"/>
    </ligand>
</feature>
<comment type="function">
    <text evidence="8">Involved in the biosynthesis of the chorismate, which leads to the biosynthesis of aromatic amino acids. Catalyzes the reversible NADPH linked reduction of 3-dehydroshikimate (DHSA) to yield shikimate (SA).</text>
</comment>
<keyword evidence="5 8" id="KW-0560">Oxidoreductase</keyword>
<feature type="binding site" evidence="8">
    <location>
        <position position="241"/>
    </location>
    <ligand>
        <name>NADP(+)</name>
        <dbReference type="ChEBI" id="CHEBI:58349"/>
    </ligand>
</feature>
<feature type="binding site" evidence="8">
    <location>
        <position position="77"/>
    </location>
    <ligand>
        <name>NADP(+)</name>
        <dbReference type="ChEBI" id="CHEBI:58349"/>
    </ligand>
</feature>
<dbReference type="Pfam" id="PF01488">
    <property type="entry name" value="Shikimate_DH"/>
    <property type="match status" value="1"/>
</dbReference>
<evidence type="ECO:0000256" key="8">
    <source>
        <dbReference type="HAMAP-Rule" id="MF_00222"/>
    </source>
</evidence>
<dbReference type="RefSeq" id="WP_095821162.1">
    <property type="nucleotide sequence ID" value="NZ_NSGH01000002.1"/>
</dbReference>
<evidence type="ECO:0000256" key="1">
    <source>
        <dbReference type="ARBA" id="ARBA00004871"/>
    </source>
</evidence>
<feature type="domain" description="Shikimate dehydrogenase substrate binding N-terminal" evidence="10">
    <location>
        <begin position="6"/>
        <end position="88"/>
    </location>
</feature>
<dbReference type="Gene3D" id="3.40.50.720">
    <property type="entry name" value="NAD(P)-binding Rossmann-like Domain"/>
    <property type="match status" value="1"/>
</dbReference>
<dbReference type="NCBIfam" id="TIGR00507">
    <property type="entry name" value="aroE"/>
    <property type="match status" value="1"/>
</dbReference>
<keyword evidence="6 8" id="KW-0057">Aromatic amino acid biosynthesis</keyword>
<gene>
    <name evidence="8 11" type="primary">aroE</name>
    <name evidence="11" type="ORF">CKW00_02130</name>
</gene>
<feature type="binding site" evidence="8">
    <location>
        <begin position="127"/>
        <end position="131"/>
    </location>
    <ligand>
        <name>NADP(+)</name>
        <dbReference type="ChEBI" id="CHEBI:58349"/>
    </ligand>
</feature>
<dbReference type="Gene3D" id="3.40.50.10860">
    <property type="entry name" value="Leucine Dehydrogenase, chain A, domain 1"/>
    <property type="match status" value="1"/>
</dbReference>
<evidence type="ECO:0000256" key="7">
    <source>
        <dbReference type="ARBA" id="ARBA00049442"/>
    </source>
</evidence>
<protein>
    <recommendedName>
        <fullName evidence="2 8">Shikimate dehydrogenase (NADP(+))</fullName>
        <shortName evidence="8">SDH</shortName>
        <ecNumber evidence="2 8">1.1.1.25</ecNumber>
    </recommendedName>
</protein>
<keyword evidence="4 8" id="KW-0521">NADP</keyword>
<dbReference type="HAMAP" id="MF_00222">
    <property type="entry name" value="Shikimate_DH_AroE"/>
    <property type="match status" value="1"/>
</dbReference>
<feature type="binding site" evidence="8">
    <location>
        <position position="220"/>
    </location>
    <ligand>
        <name>shikimate</name>
        <dbReference type="ChEBI" id="CHEBI:36208"/>
    </ligand>
</feature>
<dbReference type="CDD" id="cd01065">
    <property type="entry name" value="NAD_bind_Shikimate_DH"/>
    <property type="match status" value="1"/>
</dbReference>
<proteinExistence type="inferred from homology"/>
<evidence type="ECO:0000256" key="2">
    <source>
        <dbReference type="ARBA" id="ARBA00012962"/>
    </source>
</evidence>
<comment type="catalytic activity">
    <reaction evidence="7 8">
        <text>shikimate + NADP(+) = 3-dehydroshikimate + NADPH + H(+)</text>
        <dbReference type="Rhea" id="RHEA:17737"/>
        <dbReference type="ChEBI" id="CHEBI:15378"/>
        <dbReference type="ChEBI" id="CHEBI:16630"/>
        <dbReference type="ChEBI" id="CHEBI:36208"/>
        <dbReference type="ChEBI" id="CHEBI:57783"/>
        <dbReference type="ChEBI" id="CHEBI:58349"/>
        <dbReference type="EC" id="1.1.1.25"/>
    </reaction>
</comment>
<evidence type="ECO:0000259" key="10">
    <source>
        <dbReference type="Pfam" id="PF08501"/>
    </source>
</evidence>
<evidence type="ECO:0000256" key="5">
    <source>
        <dbReference type="ARBA" id="ARBA00023002"/>
    </source>
</evidence>
<sequence>MLQLGLIGSPLGHSLSPWLHSNFLEQTGLKGEYQLMEIKPENFSGEISTLKDREMNGFNVTVPFKREIIPFLDSIDDRASHLGAVNTVVVQDGKWRGYNTDGDGYLESVRAVYPDIISSAERVLIIGSGGAARGIAFSLSGLSLKIDITNRTPSRAEELLSDLPEAVRGRVLTLNEAALALDEYDWVIQTTSVGMAPKPEEIPIDVKKVKEDALFSDIVYRPLETRFLLEAKRKGARVHYGHLMLLYQAAYSFALWTNEEVLPASLITEMESKLEG</sequence>
<dbReference type="InterPro" id="IPR036291">
    <property type="entry name" value="NAD(P)-bd_dom_sf"/>
</dbReference>
<dbReference type="InterPro" id="IPR006151">
    <property type="entry name" value="Shikm_DH/Glu-tRNA_Rdtase"/>
</dbReference>
<evidence type="ECO:0000259" key="9">
    <source>
        <dbReference type="Pfam" id="PF01488"/>
    </source>
</evidence>
<name>A0ABX4HUQ4_9BACI</name>
<dbReference type="PANTHER" id="PTHR21089">
    <property type="entry name" value="SHIKIMATE DEHYDROGENASE"/>
    <property type="match status" value="1"/>
</dbReference>
<feature type="binding site" evidence="8">
    <location>
        <position position="61"/>
    </location>
    <ligand>
        <name>shikimate</name>
        <dbReference type="ChEBI" id="CHEBI:36208"/>
    </ligand>
</feature>
<evidence type="ECO:0000313" key="11">
    <source>
        <dbReference type="EMBL" id="PBB06828.1"/>
    </source>
</evidence>
<evidence type="ECO:0000313" key="12">
    <source>
        <dbReference type="Proteomes" id="UP000217561"/>
    </source>
</evidence>
<comment type="similarity">
    <text evidence="8">Belongs to the shikimate dehydrogenase family.</text>
</comment>
<evidence type="ECO:0000256" key="3">
    <source>
        <dbReference type="ARBA" id="ARBA00022605"/>
    </source>
</evidence>
<dbReference type="Pfam" id="PF08501">
    <property type="entry name" value="Shikimate_dh_N"/>
    <property type="match status" value="1"/>
</dbReference>
<dbReference type="EC" id="1.1.1.25" evidence="2 8"/>
<comment type="pathway">
    <text evidence="1 8">Metabolic intermediate biosynthesis; chorismate biosynthesis; chorismate from D-erythrose 4-phosphate and phosphoenolpyruvate: step 4/7.</text>
</comment>